<organism evidence="5 6">
    <name type="scientific">Rhizopus stolonifer</name>
    <name type="common">Rhizopus nigricans</name>
    <dbReference type="NCBI Taxonomy" id="4846"/>
    <lineage>
        <taxon>Eukaryota</taxon>
        <taxon>Fungi</taxon>
        <taxon>Fungi incertae sedis</taxon>
        <taxon>Mucoromycota</taxon>
        <taxon>Mucoromycotina</taxon>
        <taxon>Mucoromycetes</taxon>
        <taxon>Mucorales</taxon>
        <taxon>Mucorineae</taxon>
        <taxon>Rhizopodaceae</taxon>
        <taxon>Rhizopus</taxon>
    </lineage>
</organism>
<dbReference type="SUPFAM" id="SSF57959">
    <property type="entry name" value="Leucine zipper domain"/>
    <property type="match status" value="1"/>
</dbReference>
<dbReference type="AlphaFoldDB" id="A0A367ILZ8"/>
<dbReference type="PANTHER" id="PTHR40621">
    <property type="entry name" value="TRANSCRIPTION FACTOR KAPC-RELATED"/>
    <property type="match status" value="1"/>
</dbReference>
<feature type="region of interest" description="Disordered" evidence="3">
    <location>
        <begin position="1"/>
        <end position="28"/>
    </location>
</feature>
<dbReference type="InterPro" id="IPR046347">
    <property type="entry name" value="bZIP_sf"/>
</dbReference>
<dbReference type="OrthoDB" id="2593073at2759"/>
<evidence type="ECO:0000256" key="2">
    <source>
        <dbReference type="ARBA" id="ARBA00023242"/>
    </source>
</evidence>
<gene>
    <name evidence="5" type="ORF">CU098_004282</name>
</gene>
<feature type="compositionally biased region" description="Polar residues" evidence="3">
    <location>
        <begin position="1"/>
        <end position="11"/>
    </location>
</feature>
<dbReference type="GO" id="GO:0090575">
    <property type="term" value="C:RNA polymerase II transcription regulator complex"/>
    <property type="evidence" value="ECO:0007669"/>
    <property type="project" value="TreeGrafter"/>
</dbReference>
<feature type="compositionally biased region" description="Low complexity" evidence="3">
    <location>
        <begin position="240"/>
        <end position="257"/>
    </location>
</feature>
<dbReference type="Proteomes" id="UP000253551">
    <property type="component" value="Unassembled WGS sequence"/>
</dbReference>
<dbReference type="GO" id="GO:0000976">
    <property type="term" value="F:transcription cis-regulatory region binding"/>
    <property type="evidence" value="ECO:0007669"/>
    <property type="project" value="InterPro"/>
</dbReference>
<evidence type="ECO:0000313" key="5">
    <source>
        <dbReference type="EMBL" id="RCH78727.1"/>
    </source>
</evidence>
<evidence type="ECO:0000313" key="6">
    <source>
        <dbReference type="Proteomes" id="UP000253551"/>
    </source>
</evidence>
<reference evidence="5 6" key="1">
    <citation type="journal article" date="2018" name="G3 (Bethesda)">
        <title>Phylogenetic and Phylogenomic Definition of Rhizopus Species.</title>
        <authorList>
            <person name="Gryganskyi A.P."/>
            <person name="Golan J."/>
            <person name="Dolatabadi S."/>
            <person name="Mondo S."/>
            <person name="Robb S."/>
            <person name="Idnurm A."/>
            <person name="Muszewska A."/>
            <person name="Steczkiewicz K."/>
            <person name="Masonjones S."/>
            <person name="Liao H.L."/>
            <person name="Gajdeczka M.T."/>
            <person name="Anike F."/>
            <person name="Vuek A."/>
            <person name="Anishchenko I.M."/>
            <person name="Voigt K."/>
            <person name="de Hoog G.S."/>
            <person name="Smith M.E."/>
            <person name="Heitman J."/>
            <person name="Vilgalys R."/>
            <person name="Stajich J.E."/>
        </authorList>
    </citation>
    <scope>NUCLEOTIDE SEQUENCE [LARGE SCALE GENOMIC DNA]</scope>
    <source>
        <strain evidence="5 6">LSU 92-RS-03</strain>
    </source>
</reference>
<name>A0A367ILZ8_RHIST</name>
<protein>
    <recommendedName>
        <fullName evidence="4">BZIP domain-containing protein</fullName>
    </recommendedName>
</protein>
<dbReference type="InterPro" id="IPR050936">
    <property type="entry name" value="AP-1-like"/>
</dbReference>
<keyword evidence="6" id="KW-1185">Reference proteome</keyword>
<evidence type="ECO:0000259" key="4">
    <source>
        <dbReference type="PROSITE" id="PS00036"/>
    </source>
</evidence>
<proteinExistence type="predicted"/>
<evidence type="ECO:0000256" key="3">
    <source>
        <dbReference type="SAM" id="MobiDB-lite"/>
    </source>
</evidence>
<dbReference type="CDD" id="cd14688">
    <property type="entry name" value="bZIP_YAP"/>
    <property type="match status" value="1"/>
</dbReference>
<dbReference type="PANTHER" id="PTHR40621:SF6">
    <property type="entry name" value="AP-1-LIKE TRANSCRIPTION FACTOR YAP1-RELATED"/>
    <property type="match status" value="1"/>
</dbReference>
<accession>A0A367ILZ8</accession>
<dbReference type="PROSITE" id="PS00036">
    <property type="entry name" value="BZIP_BASIC"/>
    <property type="match status" value="1"/>
</dbReference>
<dbReference type="STRING" id="4846.A0A367ILZ8"/>
<dbReference type="Gene3D" id="1.20.5.170">
    <property type="match status" value="1"/>
</dbReference>
<comment type="caution">
    <text evidence="5">The sequence shown here is derived from an EMBL/GenBank/DDBJ whole genome shotgun (WGS) entry which is preliminary data.</text>
</comment>
<keyword evidence="2" id="KW-0539">Nucleus</keyword>
<evidence type="ECO:0000256" key="1">
    <source>
        <dbReference type="ARBA" id="ARBA00004123"/>
    </source>
</evidence>
<comment type="subcellular location">
    <subcellularLocation>
        <location evidence="1">Nucleus</location>
    </subcellularLocation>
</comment>
<feature type="region of interest" description="Disordered" evidence="3">
    <location>
        <begin position="231"/>
        <end position="270"/>
    </location>
</feature>
<sequence>MNPSFSANQKQEISRKRNSDAITSNNYNPENHLQAIIYKEAEETSESDDQDLKIRRKVQNRAAQRAFRERKERYVKELEKKIEYVQDSHVLATTKLYQENQHLRSIISHLELENNTLKGTHGASWLDTVPPPVSLPVLNSFPSIPLPPLKIRPAPVPDNKLKKSAQELTLKKKISVKIKSSDPPTQPVRTSATHSSLTFAITTPAILRSSQEAKNNQVELIQLYPDHCHPANRLLPNQKSSSPSYSSNSSCSSVTSSHNQEEIEDSSNKDGNVASFLNQSYFEDNHDWNMVFLN</sequence>
<dbReference type="InterPro" id="IPR004827">
    <property type="entry name" value="bZIP"/>
</dbReference>
<dbReference type="GO" id="GO:0001228">
    <property type="term" value="F:DNA-binding transcription activator activity, RNA polymerase II-specific"/>
    <property type="evidence" value="ECO:0007669"/>
    <property type="project" value="TreeGrafter"/>
</dbReference>
<dbReference type="SMART" id="SM00338">
    <property type="entry name" value="BRLZ"/>
    <property type="match status" value="1"/>
</dbReference>
<dbReference type="EMBL" id="PJQM01007037">
    <property type="protein sequence ID" value="RCH78727.1"/>
    <property type="molecule type" value="Genomic_DNA"/>
</dbReference>
<feature type="domain" description="BZIP" evidence="4">
    <location>
        <begin position="55"/>
        <end position="70"/>
    </location>
</feature>